<comment type="caution">
    <text evidence="4">The sequence shown here is derived from an EMBL/GenBank/DDBJ whole genome shotgun (WGS) entry which is preliminary data.</text>
</comment>
<feature type="region of interest" description="Disordered" evidence="1">
    <location>
        <begin position="81"/>
        <end position="140"/>
    </location>
</feature>
<reference evidence="4" key="1">
    <citation type="submission" date="2023-06" db="EMBL/GenBank/DDBJ databases">
        <title>Draft genome sequence of Nocardioides sp. SOB72.</title>
        <authorList>
            <person name="Zhang G."/>
        </authorList>
    </citation>
    <scope>NUCLEOTIDE SEQUENCE</scope>
    <source>
        <strain evidence="4">SOB72</strain>
    </source>
</reference>
<evidence type="ECO:0000313" key="4">
    <source>
        <dbReference type="EMBL" id="MDN4163405.1"/>
    </source>
</evidence>
<feature type="compositionally biased region" description="Basic and acidic residues" evidence="1">
    <location>
        <begin position="115"/>
        <end position="135"/>
    </location>
</feature>
<feature type="signal peptide" evidence="2">
    <location>
        <begin position="1"/>
        <end position="30"/>
    </location>
</feature>
<keyword evidence="2" id="KW-0732">Signal</keyword>
<sequence>MNTATLRTKRVLVPTVAAVAVLGIGGTVWATTASADGTVDGAERDRVAAAAVEAVGSGEAVDVETSDDPGEAYEVEVRLPDGGEVDVALDSDLGVVAQDRDDDRDDRDDDSDDVRDDRDDRDADDRVLSAEERTAAGDAALEAVGGGTVLDVEASDDRGEAYEVEVRATDGTEWDVELDADLTVLDKRADR</sequence>
<accession>A0ABT8EYY3</accession>
<proteinExistence type="predicted"/>
<dbReference type="Pfam" id="PF03413">
    <property type="entry name" value="PepSY"/>
    <property type="match status" value="1"/>
</dbReference>
<feature type="chain" id="PRO_5046039321" description="PepSY domain-containing protein" evidence="2">
    <location>
        <begin position="31"/>
        <end position="191"/>
    </location>
</feature>
<evidence type="ECO:0000256" key="2">
    <source>
        <dbReference type="SAM" id="SignalP"/>
    </source>
</evidence>
<gene>
    <name evidence="4" type="ORF">QWY29_18700</name>
</gene>
<evidence type="ECO:0000259" key="3">
    <source>
        <dbReference type="Pfam" id="PF03413"/>
    </source>
</evidence>
<dbReference type="RefSeq" id="WP_300962718.1">
    <property type="nucleotide sequence ID" value="NZ_JAUHJR010000012.1"/>
</dbReference>
<name>A0ABT8EYY3_9ACTN</name>
<dbReference type="InterPro" id="IPR025711">
    <property type="entry name" value="PepSY"/>
</dbReference>
<dbReference type="EMBL" id="JAUHJR010000012">
    <property type="protein sequence ID" value="MDN4163405.1"/>
    <property type="molecule type" value="Genomic_DNA"/>
</dbReference>
<feature type="compositionally biased region" description="Acidic residues" evidence="1">
    <location>
        <begin position="100"/>
        <end position="114"/>
    </location>
</feature>
<evidence type="ECO:0000256" key="1">
    <source>
        <dbReference type="SAM" id="MobiDB-lite"/>
    </source>
</evidence>
<keyword evidence="5" id="KW-1185">Reference proteome</keyword>
<protein>
    <recommendedName>
        <fullName evidence="3">PepSY domain-containing protein</fullName>
    </recommendedName>
</protein>
<dbReference type="Gene3D" id="3.30.505.20">
    <property type="match status" value="2"/>
</dbReference>
<feature type="domain" description="PepSY" evidence="3">
    <location>
        <begin position="138"/>
        <end position="180"/>
    </location>
</feature>
<dbReference type="Proteomes" id="UP001168537">
    <property type="component" value="Unassembled WGS sequence"/>
</dbReference>
<evidence type="ECO:0000313" key="5">
    <source>
        <dbReference type="Proteomes" id="UP001168537"/>
    </source>
</evidence>
<organism evidence="4 5">
    <name type="scientific">Nocardioides abyssi</name>
    <dbReference type="NCBI Taxonomy" id="3058370"/>
    <lineage>
        <taxon>Bacteria</taxon>
        <taxon>Bacillati</taxon>
        <taxon>Actinomycetota</taxon>
        <taxon>Actinomycetes</taxon>
        <taxon>Propionibacteriales</taxon>
        <taxon>Nocardioidaceae</taxon>
        <taxon>Nocardioides</taxon>
    </lineage>
</organism>